<dbReference type="InterPro" id="IPR015424">
    <property type="entry name" value="PyrdxlP-dep_Trfase"/>
</dbReference>
<dbReference type="Pfam" id="PF00155">
    <property type="entry name" value="Aminotran_1_2"/>
    <property type="match status" value="1"/>
</dbReference>
<protein>
    <recommendedName>
        <fullName evidence="7">Aminotransferase class I/classII large domain-containing protein</fullName>
    </recommendedName>
</protein>
<evidence type="ECO:0000256" key="6">
    <source>
        <dbReference type="ARBA" id="ARBA00022898"/>
    </source>
</evidence>
<proteinExistence type="inferred from homology"/>
<dbReference type="InterPro" id="IPR050859">
    <property type="entry name" value="Class-I_PLP-dep_aminotransf"/>
</dbReference>
<evidence type="ECO:0000256" key="5">
    <source>
        <dbReference type="ARBA" id="ARBA00022679"/>
    </source>
</evidence>
<comment type="cofactor">
    <cofactor evidence="1">
        <name>pyridoxal 5'-phosphate</name>
        <dbReference type="ChEBI" id="CHEBI:597326"/>
    </cofactor>
</comment>
<organism evidence="8">
    <name type="scientific">Aphanomyces invadans</name>
    <dbReference type="NCBI Taxonomy" id="157072"/>
    <lineage>
        <taxon>Eukaryota</taxon>
        <taxon>Sar</taxon>
        <taxon>Stramenopiles</taxon>
        <taxon>Oomycota</taxon>
        <taxon>Saprolegniomycetes</taxon>
        <taxon>Saprolegniales</taxon>
        <taxon>Verrucalvaceae</taxon>
        <taxon>Aphanomyces</taxon>
    </lineage>
</organism>
<evidence type="ECO:0000256" key="4">
    <source>
        <dbReference type="ARBA" id="ARBA00022576"/>
    </source>
</evidence>
<dbReference type="CDD" id="cd00609">
    <property type="entry name" value="AAT_like"/>
    <property type="match status" value="1"/>
</dbReference>
<evidence type="ECO:0000256" key="1">
    <source>
        <dbReference type="ARBA" id="ARBA00001933"/>
    </source>
</evidence>
<dbReference type="Gene3D" id="3.40.640.10">
    <property type="entry name" value="Type I PLP-dependent aspartate aminotransferase-like (Major domain)"/>
    <property type="match status" value="1"/>
</dbReference>
<dbReference type="VEuPathDB" id="FungiDB:H310_06444"/>
<dbReference type="GO" id="GO:0030170">
    <property type="term" value="F:pyridoxal phosphate binding"/>
    <property type="evidence" value="ECO:0007669"/>
    <property type="project" value="InterPro"/>
</dbReference>
<reference evidence="8" key="1">
    <citation type="submission" date="2013-12" db="EMBL/GenBank/DDBJ databases">
        <title>The Genome Sequence of Aphanomyces invadans NJM9701.</title>
        <authorList>
            <consortium name="The Broad Institute Genomics Platform"/>
            <person name="Russ C."/>
            <person name="Tyler B."/>
            <person name="van West P."/>
            <person name="Dieguez-Uribeondo J."/>
            <person name="Young S.K."/>
            <person name="Zeng Q."/>
            <person name="Gargeya S."/>
            <person name="Fitzgerald M."/>
            <person name="Abouelleil A."/>
            <person name="Alvarado L."/>
            <person name="Chapman S.B."/>
            <person name="Gainer-Dewar J."/>
            <person name="Goldberg J."/>
            <person name="Griggs A."/>
            <person name="Gujja S."/>
            <person name="Hansen M."/>
            <person name="Howarth C."/>
            <person name="Imamovic A."/>
            <person name="Ireland A."/>
            <person name="Larimer J."/>
            <person name="McCowan C."/>
            <person name="Murphy C."/>
            <person name="Pearson M."/>
            <person name="Poon T.W."/>
            <person name="Priest M."/>
            <person name="Roberts A."/>
            <person name="Saif S."/>
            <person name="Shea T."/>
            <person name="Sykes S."/>
            <person name="Wortman J."/>
            <person name="Nusbaum C."/>
            <person name="Birren B."/>
        </authorList>
    </citation>
    <scope>NUCLEOTIDE SEQUENCE [LARGE SCALE GENOMIC DNA]</scope>
    <source>
        <strain evidence="8">NJM9701</strain>
    </source>
</reference>
<dbReference type="GeneID" id="20083494"/>
<keyword evidence="4" id="KW-0032">Aminotransferase</keyword>
<comment type="subunit">
    <text evidence="3">Homodimer.</text>
</comment>
<name>A0A024U7M8_9STRA</name>
<dbReference type="RefSeq" id="XP_008869730.1">
    <property type="nucleotide sequence ID" value="XM_008871508.1"/>
</dbReference>
<feature type="domain" description="Aminotransferase class I/classII large" evidence="7">
    <location>
        <begin position="99"/>
        <end position="434"/>
    </location>
</feature>
<dbReference type="PANTHER" id="PTHR42790:SF19">
    <property type="entry name" value="KYNURENINE_ALPHA-AMINOADIPATE AMINOTRANSFERASE, MITOCHONDRIAL"/>
    <property type="match status" value="1"/>
</dbReference>
<dbReference type="OrthoDB" id="691673at2759"/>
<dbReference type="GO" id="GO:1901605">
    <property type="term" value="P:alpha-amino acid metabolic process"/>
    <property type="evidence" value="ECO:0007669"/>
    <property type="project" value="TreeGrafter"/>
</dbReference>
<dbReference type="InterPro" id="IPR015421">
    <property type="entry name" value="PyrdxlP-dep_Trfase_major"/>
</dbReference>
<keyword evidence="5" id="KW-0808">Transferase</keyword>
<accession>A0A024U7M8</accession>
<dbReference type="PANTHER" id="PTHR42790">
    <property type="entry name" value="AMINOTRANSFERASE"/>
    <property type="match status" value="1"/>
</dbReference>
<dbReference type="InterPro" id="IPR004839">
    <property type="entry name" value="Aminotransferase_I/II_large"/>
</dbReference>
<evidence type="ECO:0000313" key="8">
    <source>
        <dbReference type="EMBL" id="ETW01882.1"/>
    </source>
</evidence>
<keyword evidence="6" id="KW-0663">Pyridoxal phosphate</keyword>
<dbReference type="FunFam" id="3.90.1150.10:FF:000166">
    <property type="entry name" value="Kynurenine/alpha-aminoadipate aminotransferase, mitochondrial"/>
    <property type="match status" value="1"/>
</dbReference>
<evidence type="ECO:0000256" key="2">
    <source>
        <dbReference type="ARBA" id="ARBA00007441"/>
    </source>
</evidence>
<dbReference type="EMBL" id="KI913962">
    <property type="protein sequence ID" value="ETW01882.1"/>
    <property type="molecule type" value="Genomic_DNA"/>
</dbReference>
<evidence type="ECO:0000256" key="3">
    <source>
        <dbReference type="ARBA" id="ARBA00011738"/>
    </source>
</evidence>
<dbReference type="STRING" id="157072.A0A024U7M8"/>
<dbReference type="FunFam" id="3.40.640.10:FF:000053">
    <property type="entry name" value="Aminotransferase, class I"/>
    <property type="match status" value="1"/>
</dbReference>
<dbReference type="GO" id="GO:0016212">
    <property type="term" value="F:kynurenine-oxoglutarate transaminase activity"/>
    <property type="evidence" value="ECO:0007669"/>
    <property type="project" value="TreeGrafter"/>
</dbReference>
<dbReference type="SUPFAM" id="SSF53383">
    <property type="entry name" value="PLP-dependent transferases"/>
    <property type="match status" value="1"/>
</dbReference>
<comment type="similarity">
    <text evidence="2">Belongs to the class-I pyridoxal-phosphate-dependent aminotransferase family.</text>
</comment>
<sequence>MVSVAALPHLTAVDHVKMQARGAKATRSFSAIAYESFFTSRSLRRQPSAIRSLQPLVALPGMISLGGGMPNPTTFPFESMSIKLKSGQTMDLRGPTLQQALQYSPTPGLPELVQIISTRMEDEHEPPALSEPRMLSITTGSQDALYKAFEMLIDEDDSLLVETPTYSGTLAHLHAVNCNLVTVRTDGQGLVPEHLASILDNWDSIKKKPKVLYTIPTGGNPTGVSMSFERKQQVYAIASKHNLIVLEDDPYYYLTLNGARSKSLLHLDVDGRVMRFDSYSKILSSGLRVGTVYGPKVLIERLNLHTQSANLHSSGLSQAVVLQLFKQWGEKGWNEHVEAVCMFYRGQRDAFLRALDKNLTGLATWEVPDAGMFVWIKLLGVDDSKALIEQKAVASKVLLVPGQVFLPENVKTSYVRAAYSTATPEQMDLALSRLAALLQDK</sequence>
<evidence type="ECO:0000259" key="7">
    <source>
        <dbReference type="Pfam" id="PF00155"/>
    </source>
</evidence>
<dbReference type="eggNOG" id="KOG0634">
    <property type="taxonomic scope" value="Eukaryota"/>
</dbReference>
<gene>
    <name evidence="8" type="ORF">H310_06444</name>
</gene>
<dbReference type="AlphaFoldDB" id="A0A024U7M8"/>